<keyword evidence="3" id="KW-1185">Reference proteome</keyword>
<organism evidence="2 3">
    <name type="scientific">Croceitalea dokdonensis DOKDO 023</name>
    <dbReference type="NCBI Taxonomy" id="1300341"/>
    <lineage>
        <taxon>Bacteria</taxon>
        <taxon>Pseudomonadati</taxon>
        <taxon>Bacteroidota</taxon>
        <taxon>Flavobacteriia</taxon>
        <taxon>Flavobacteriales</taxon>
        <taxon>Flavobacteriaceae</taxon>
        <taxon>Croceitalea</taxon>
    </lineage>
</organism>
<protein>
    <recommendedName>
        <fullName evidence="4">Secreted protein</fullName>
    </recommendedName>
</protein>
<evidence type="ECO:0000256" key="1">
    <source>
        <dbReference type="SAM" id="SignalP"/>
    </source>
</evidence>
<feature type="chain" id="PRO_5006134921" description="Secreted protein" evidence="1">
    <location>
        <begin position="29"/>
        <end position="206"/>
    </location>
</feature>
<name>A0A0P7AM11_9FLAO</name>
<dbReference type="Proteomes" id="UP000050280">
    <property type="component" value="Unassembled WGS sequence"/>
</dbReference>
<evidence type="ECO:0000313" key="3">
    <source>
        <dbReference type="Proteomes" id="UP000050280"/>
    </source>
</evidence>
<gene>
    <name evidence="2" type="ORF">I595_1384</name>
</gene>
<dbReference type="AlphaFoldDB" id="A0A0P7AM11"/>
<proteinExistence type="predicted"/>
<evidence type="ECO:0008006" key="4">
    <source>
        <dbReference type="Google" id="ProtNLM"/>
    </source>
</evidence>
<keyword evidence="1" id="KW-0732">Signal</keyword>
<accession>A0A0P7AM11</accession>
<comment type="caution">
    <text evidence="2">The sequence shown here is derived from an EMBL/GenBank/DDBJ whole genome shotgun (WGS) entry which is preliminary data.</text>
</comment>
<evidence type="ECO:0000313" key="2">
    <source>
        <dbReference type="EMBL" id="KPM32957.1"/>
    </source>
</evidence>
<sequence length="206" mass="22916">MHFKPTLRLKTILYLMLVCLGSCDSAQNDDEFSIGQSNTLSYQGKSFSYDKGLVLNRGTSGNHYNIDFKITDGVFTAVDIYIGFIPYTYWYFGGETVRLDLELYAPGRARFSPGSFTYTPLSEDDIGDAPNLAGEFLFLDSEIGLDLNGDGEVDTDTGSELFDITDVTITVDEVFPNFKIGFDLELENGQSVSGNYEAEFTVWPID</sequence>
<feature type="signal peptide" evidence="1">
    <location>
        <begin position="1"/>
        <end position="28"/>
    </location>
</feature>
<dbReference type="EMBL" id="LDJX01000002">
    <property type="protein sequence ID" value="KPM32957.1"/>
    <property type="molecule type" value="Genomic_DNA"/>
</dbReference>
<reference evidence="2 3" key="1">
    <citation type="submission" date="2015-09" db="EMBL/GenBank/DDBJ databases">
        <title>Genome sequence of the marine flavobacterium Croceitalea dokdonensis DOKDO 023 that contains proton- and sodium-pumping rhodopsins.</title>
        <authorList>
            <person name="Kwon S.-K."/>
            <person name="Lee H.K."/>
            <person name="Kwak M.-J."/>
            <person name="Kim J.F."/>
        </authorList>
    </citation>
    <scope>NUCLEOTIDE SEQUENCE [LARGE SCALE GENOMIC DNA]</scope>
    <source>
        <strain evidence="2 3">DOKDO 023</strain>
    </source>
</reference>